<feature type="transmembrane region" description="Helical" evidence="16">
    <location>
        <begin position="308"/>
        <end position="331"/>
    </location>
</feature>
<feature type="transmembrane region" description="Helical" evidence="16">
    <location>
        <begin position="180"/>
        <end position="202"/>
    </location>
</feature>
<dbReference type="GO" id="GO:0005283">
    <property type="term" value="F:amino acid:sodium symporter activity"/>
    <property type="evidence" value="ECO:0007669"/>
    <property type="project" value="TreeGrafter"/>
</dbReference>
<feature type="non-terminal residue" evidence="17">
    <location>
        <position position="1217"/>
    </location>
</feature>
<dbReference type="GO" id="GO:0046872">
    <property type="term" value="F:metal ion binding"/>
    <property type="evidence" value="ECO:0007669"/>
    <property type="project" value="UniProtKB-KW"/>
</dbReference>
<proteinExistence type="inferred from homology"/>
<keyword evidence="8 14" id="KW-0915">Sodium</keyword>
<sequence>MRVFMRDLSGAMNRVIDSFTAATTLISCSDLGILRYSLTTAIFTQQRQSELLNDFVCCSSSLVQSWTWFSHWTKSWFSHRMIWLEPKQFSNNAKKPERQQWGNDREFLLSCIAMSVGLGNIWRFPFTAYENGGGAFLIPYIIILIVVGKPFYLLEMILGQFFSQSSLKIWDLAPAFRGTITFDIQVHPSAFFLFWDILYIYLLKHNKDMTKILRLFSKEVLREKDNINDGIGAPDWCLSLTLFVSWLTVFLVVIRGVRSSGKAAYFLAIFPYIVLIVLLIRAVTLDESVTGIFYFITPTWEKLLTPMIWYHAVAQCFFSLTVCFGAVVMFASHNKFHHDLYRLDGMIVTTLNTFTSLLAGCTIFAILGNLSRELGIEDIGTVVRGGTGLAFISYPETIAKFTIAPQFFSVMFFAMLFVLGIGSKVGLASAIISIIHDQFPNVRYWHIAAGTCLCEFLIGLIYVTPGGQFMITFVDYYVTSFIPFLPAAFEMIAVAWSYGLGNFLNDVEFMLKKRLSMFWRICWSILTPGIVLVIFFYTFANLELLKYNKKFYPYSVYEREREREYLSLLDDQSSFREKKELGLDNVVFQIDESHVGNGETRCYFENSTAVLDEQVQIDSSKERATWNNSVEFLMSCIAVSVGFGNIWRFPFTAYENGGGAFLIPYVILLFLVGKPFYFLEMIIGQFSGSSSVKVWSMSSSFVGVGWAQFCSTIALATYYSSLMALTLYYLIASFSAELPWATCLKEWGDACVDSSTKRNHSADNAEENIDILNNFLNGSNKFQSSAELYFLRVVLHEKENIYDGIGWPDWKLTLCLLGSWTTVCMVLFQGVKSSGKFSYFLAIFPYIILLALLVHTVTLNGSMDGILYFITPKWSKLLEPTVWYAAVTQCFFSLSVCFGSIITYSSHNSFKHNIYRDVIIITSLDTVTSMVAGCTIFGILGNLAYELGVQDISKVVKGGASLAFVSYPDAIAKFNFLPQLFAVLFFFMMFVLGVGSAVGMTTGIMTVINEQFPSLKTWQIVVPTCLLGFSIGTVYVTPGGQFILTLVDYYGTSFVVFILASFEMTGVIWFYGLENFLEDLEFMLDRKPSVYWRICWFIVTPFILITIFIYTIATLTPLTYGGTSLPGYAHAIGWTILSIGVVQIPLWMLIAMLKNRKLPFIQMLKKAFAPVNGWGPREIQQRKDWKIFKEERARDREKRIQPIWKQILYVLLNMKPI</sequence>
<dbReference type="PANTHER" id="PTHR11616:SF321">
    <property type="entry name" value="SODIUM-DEPENDENT NUTRIENT AMINO ACID TRANSPORTER 1-RELATED"/>
    <property type="match status" value="1"/>
</dbReference>
<name>A0A836F5N6_9HYME</name>
<feature type="transmembrane region" description="Helical" evidence="16">
    <location>
        <begin position="238"/>
        <end position="257"/>
    </location>
</feature>
<feature type="non-terminal residue" evidence="17">
    <location>
        <position position="1"/>
    </location>
</feature>
<dbReference type="CDD" id="cd10324">
    <property type="entry name" value="SLC6sbd"/>
    <property type="match status" value="2"/>
</dbReference>
<feature type="transmembrane region" description="Helical" evidence="16">
    <location>
        <begin position="1020"/>
        <end position="1037"/>
    </location>
</feature>
<dbReference type="PROSITE" id="PS00754">
    <property type="entry name" value="NA_NEUROTRAN_SYMP_2"/>
    <property type="match status" value="1"/>
</dbReference>
<evidence type="ECO:0000256" key="9">
    <source>
        <dbReference type="ARBA" id="ARBA00023065"/>
    </source>
</evidence>
<dbReference type="Proteomes" id="UP000668214">
    <property type="component" value="Unassembled WGS sequence"/>
</dbReference>
<evidence type="ECO:0000256" key="10">
    <source>
        <dbReference type="ARBA" id="ARBA00023136"/>
    </source>
</evidence>
<keyword evidence="4 15" id="KW-0812">Transmembrane</keyword>
<feature type="transmembrane region" description="Helical" evidence="16">
    <location>
        <begin position="1049"/>
        <end position="1073"/>
    </location>
</feature>
<evidence type="ECO:0000256" key="5">
    <source>
        <dbReference type="ARBA" id="ARBA00022847"/>
    </source>
</evidence>
<feature type="transmembrane region" description="Helical" evidence="16">
    <location>
        <begin position="840"/>
        <end position="862"/>
    </location>
</feature>
<evidence type="ECO:0000256" key="8">
    <source>
        <dbReference type="ARBA" id="ARBA00023053"/>
    </source>
</evidence>
<protein>
    <recommendedName>
        <fullName evidence="15">Transporter</fullName>
    </recommendedName>
</protein>
<feature type="binding site" evidence="14">
    <location>
        <position position="996"/>
    </location>
    <ligand>
        <name>Na(+)</name>
        <dbReference type="ChEBI" id="CHEBI:29101"/>
        <label>1</label>
    </ligand>
</feature>
<feature type="transmembrane region" description="Helical" evidence="16">
    <location>
        <begin position="407"/>
        <end position="432"/>
    </location>
</feature>
<dbReference type="PROSITE" id="PS51257">
    <property type="entry name" value="PROKAR_LIPOPROTEIN"/>
    <property type="match status" value="1"/>
</dbReference>
<feature type="transmembrane region" description="Helical" evidence="16">
    <location>
        <begin position="918"/>
        <end position="940"/>
    </location>
</feature>
<keyword evidence="11" id="KW-0325">Glycoprotein</keyword>
<feature type="transmembrane region" description="Helical" evidence="16">
    <location>
        <begin position="476"/>
        <end position="498"/>
    </location>
</feature>
<feature type="transmembrane region" description="Helical" evidence="16">
    <location>
        <begin position="1094"/>
        <end position="1112"/>
    </location>
</feature>
<feature type="transmembrane region" description="Helical" evidence="16">
    <location>
        <begin position="444"/>
        <end position="464"/>
    </location>
</feature>
<gene>
    <name evidence="17" type="primary">Naat1_1</name>
    <name evidence="17" type="ORF">G6Z78_0003257</name>
</gene>
<dbReference type="EMBL" id="JAANIA010000042">
    <property type="protein sequence ID" value="KAG5327795.1"/>
    <property type="molecule type" value="Genomic_DNA"/>
</dbReference>
<keyword evidence="14" id="KW-0479">Metal-binding</keyword>
<feature type="binding site" evidence="14">
    <location>
        <position position="641"/>
    </location>
    <ligand>
        <name>Na(+)</name>
        <dbReference type="ChEBI" id="CHEBI:29101"/>
        <label>1</label>
    </ligand>
</feature>
<organism evidence="17 18">
    <name type="scientific">Pseudoatta argentina</name>
    <dbReference type="NCBI Taxonomy" id="621737"/>
    <lineage>
        <taxon>Eukaryota</taxon>
        <taxon>Metazoa</taxon>
        <taxon>Ecdysozoa</taxon>
        <taxon>Arthropoda</taxon>
        <taxon>Hexapoda</taxon>
        <taxon>Insecta</taxon>
        <taxon>Pterygota</taxon>
        <taxon>Neoptera</taxon>
        <taxon>Endopterygota</taxon>
        <taxon>Hymenoptera</taxon>
        <taxon>Apocrita</taxon>
        <taxon>Aculeata</taxon>
        <taxon>Formicoidea</taxon>
        <taxon>Formicidae</taxon>
        <taxon>Myrmicinae</taxon>
        <taxon>Pseudoatta</taxon>
    </lineage>
</organism>
<keyword evidence="12" id="KW-0739">Sodium transport</keyword>
<feature type="transmembrane region" description="Helical" evidence="16">
    <location>
        <begin position="518"/>
        <end position="540"/>
    </location>
</feature>
<feature type="transmembrane region" description="Helical" evidence="16">
    <location>
        <begin position="882"/>
        <end position="906"/>
    </location>
</feature>
<feature type="transmembrane region" description="Helical" evidence="16">
    <location>
        <begin position="343"/>
        <end position="367"/>
    </location>
</feature>
<feature type="transmembrane region" description="Helical" evidence="16">
    <location>
        <begin position="137"/>
        <end position="159"/>
    </location>
</feature>
<evidence type="ECO:0000256" key="1">
    <source>
        <dbReference type="ARBA" id="ARBA00004141"/>
    </source>
</evidence>
<keyword evidence="10 16" id="KW-0472">Membrane</keyword>
<dbReference type="Pfam" id="PF00209">
    <property type="entry name" value="SNF"/>
    <property type="match status" value="3"/>
</dbReference>
<dbReference type="AlphaFoldDB" id="A0A836F5N6"/>
<dbReference type="GO" id="GO:0089718">
    <property type="term" value="P:amino acid import across plasma membrane"/>
    <property type="evidence" value="ECO:0007669"/>
    <property type="project" value="TreeGrafter"/>
</dbReference>
<evidence type="ECO:0000256" key="14">
    <source>
        <dbReference type="PIRSR" id="PIRSR600175-1"/>
    </source>
</evidence>
<feature type="binding site" evidence="14">
    <location>
        <position position="893"/>
    </location>
    <ligand>
        <name>Na(+)</name>
        <dbReference type="ChEBI" id="CHEBI:29101"/>
        <label>1</label>
    </ligand>
</feature>
<feature type="transmembrane region" description="Helical" evidence="16">
    <location>
        <begin position="700"/>
        <end position="731"/>
    </location>
</feature>
<evidence type="ECO:0000256" key="13">
    <source>
        <dbReference type="ARBA" id="ARBA00037785"/>
    </source>
</evidence>
<dbReference type="PANTHER" id="PTHR11616">
    <property type="entry name" value="SODIUM/CHLORIDE DEPENDENT TRANSPORTER"/>
    <property type="match status" value="1"/>
</dbReference>
<evidence type="ECO:0000256" key="12">
    <source>
        <dbReference type="ARBA" id="ARBA00023201"/>
    </source>
</evidence>
<accession>A0A836F5N6</accession>
<evidence type="ECO:0000256" key="7">
    <source>
        <dbReference type="ARBA" id="ARBA00022989"/>
    </source>
</evidence>
<comment type="caution">
    <text evidence="17">The sequence shown here is derived from an EMBL/GenBank/DDBJ whole genome shotgun (WGS) entry which is preliminary data.</text>
</comment>
<dbReference type="PROSITE" id="PS50267">
    <property type="entry name" value="NA_NEUROTRAN_SYMP_3"/>
    <property type="match status" value="2"/>
</dbReference>
<evidence type="ECO:0000256" key="3">
    <source>
        <dbReference type="ARBA" id="ARBA00022448"/>
    </source>
</evidence>
<dbReference type="GO" id="GO:0005886">
    <property type="term" value="C:plasma membrane"/>
    <property type="evidence" value="ECO:0007669"/>
    <property type="project" value="TreeGrafter"/>
</dbReference>
<evidence type="ECO:0000256" key="16">
    <source>
        <dbReference type="SAM" id="Phobius"/>
    </source>
</evidence>
<evidence type="ECO:0000313" key="18">
    <source>
        <dbReference type="Proteomes" id="UP000668214"/>
    </source>
</evidence>
<reference evidence="17" key="1">
    <citation type="submission" date="2020-02" db="EMBL/GenBank/DDBJ databases">
        <title>Relaxed selection underlies rapid genomic changes in the transitions from sociality to social parasitism in ants.</title>
        <authorList>
            <person name="Bi X."/>
        </authorList>
    </citation>
    <scope>NUCLEOTIDE SEQUENCE</scope>
    <source>
        <strain evidence="17">BGI-DK2014c</strain>
        <tissue evidence="17">Whole body</tissue>
    </source>
</reference>
<dbReference type="SUPFAM" id="SSF161070">
    <property type="entry name" value="SNF-like"/>
    <property type="match status" value="2"/>
</dbReference>
<keyword evidence="18" id="KW-1185">Reference proteome</keyword>
<evidence type="ECO:0000313" key="17">
    <source>
        <dbReference type="EMBL" id="KAG5327795.1"/>
    </source>
</evidence>
<comment type="function">
    <text evidence="13">Unusual broad substrate spectrum amino acid:sodium cotransporter that promotes absorption of the D isomers of essential amino acids. Neutral amino acids are the preferred substrates, especially methionine and phenylalanine.</text>
</comment>
<evidence type="ECO:0000256" key="15">
    <source>
        <dbReference type="RuleBase" id="RU003732"/>
    </source>
</evidence>
<evidence type="ECO:0000256" key="6">
    <source>
        <dbReference type="ARBA" id="ARBA00022970"/>
    </source>
</evidence>
<feature type="transmembrane region" description="Helical" evidence="16">
    <location>
        <begin position="659"/>
        <end position="679"/>
    </location>
</feature>
<comment type="subcellular location">
    <subcellularLocation>
        <location evidence="1">Membrane</location>
        <topology evidence="1">Multi-pass membrane protein</topology>
    </subcellularLocation>
</comment>
<feature type="binding site" evidence="14">
    <location>
        <position position="992"/>
    </location>
    <ligand>
        <name>Na(+)</name>
        <dbReference type="ChEBI" id="CHEBI:29101"/>
        <label>1</label>
    </ligand>
</feature>
<evidence type="ECO:0000256" key="11">
    <source>
        <dbReference type="ARBA" id="ARBA00023180"/>
    </source>
</evidence>
<dbReference type="InterPro" id="IPR000175">
    <property type="entry name" value="Na/ntran_symport"/>
</dbReference>
<dbReference type="PRINTS" id="PR00176">
    <property type="entry name" value="NANEUSMPORT"/>
</dbReference>
<feature type="transmembrane region" description="Helical" evidence="16">
    <location>
        <begin position="1132"/>
        <end position="1153"/>
    </location>
</feature>
<feature type="transmembrane region" description="Helical" evidence="16">
    <location>
        <begin position="264"/>
        <end position="284"/>
    </location>
</feature>
<dbReference type="PROSITE" id="PS00610">
    <property type="entry name" value="NA_NEUROTRAN_SYMP_1"/>
    <property type="match status" value="2"/>
</dbReference>
<comment type="similarity">
    <text evidence="2 15">Belongs to the sodium:neurotransmitter symporter (SNF) (TC 2.A.22) family.</text>
</comment>
<dbReference type="GO" id="GO:0015179">
    <property type="term" value="F:L-amino acid transmembrane transporter activity"/>
    <property type="evidence" value="ECO:0007669"/>
    <property type="project" value="TreeGrafter"/>
</dbReference>
<evidence type="ECO:0000256" key="4">
    <source>
        <dbReference type="ARBA" id="ARBA00022692"/>
    </source>
</evidence>
<keyword evidence="5 15" id="KW-0769">Symport</keyword>
<keyword evidence="6" id="KW-0029">Amino-acid transport</keyword>
<evidence type="ECO:0000256" key="2">
    <source>
        <dbReference type="ARBA" id="ARBA00006459"/>
    </source>
</evidence>
<feature type="binding site" evidence="14">
    <location>
        <position position="645"/>
    </location>
    <ligand>
        <name>Na(+)</name>
        <dbReference type="ChEBI" id="CHEBI:29101"/>
        <label>1</label>
    </ligand>
</feature>
<dbReference type="InterPro" id="IPR037272">
    <property type="entry name" value="SNS_sf"/>
</dbReference>
<keyword evidence="3 15" id="KW-0813">Transport</keyword>
<keyword evidence="7 16" id="KW-1133">Transmembrane helix</keyword>
<feature type="transmembrane region" description="Helical" evidence="16">
    <location>
        <begin position="980"/>
        <end position="1008"/>
    </location>
</feature>
<keyword evidence="9" id="KW-0406">Ion transport</keyword>